<keyword evidence="8" id="KW-0597">Phosphoprotein</keyword>
<dbReference type="PROSITE" id="PS50110">
    <property type="entry name" value="RESPONSE_REGULATORY"/>
    <property type="match status" value="1"/>
</dbReference>
<sequence length="476" mass="51317">MILVVEDDRALARHYATILEEVGYPVTIAETGREALRQMDAASPPRGMLLDIRLPDIDGLEVLTEVRHRALPMAVVVATAHGSVNTAVSAMRAGADDFLVKPFDRDRLLFTLRHALERLSLRGEVRRLRTETGRPAFHRFIGASLAMQGVYRLIEAAADSGATVFITGESGTGKELCAEALHRQGNRAKHAFVAINCGAIPRDLMESEIFGHVKGAFTGAVQARAGAASRADGGTLFLDEVGELPPDLQTKLLRFLQTGRVRPVGADVDQAVSCRIVCATNRDPWAEVRAGRFREDLYYRLHVIPIHLPPLRERGDDALEIARALLVHFAAEEGKRFSGFTAAAEARLLACLWPGNVRQLENVIRTVVVLNDGELVEEGMLVAAMGEGQGAPVDPPGPTLDGAGQQHASGSSAGIAPGTGSTAAIRPLWQVEREAIERAIAACDGNIPRAAAHLEVSASTIYRKRQVWAERDGAAE</sequence>
<dbReference type="GO" id="GO:0000160">
    <property type="term" value="P:phosphorelay signal transduction system"/>
    <property type="evidence" value="ECO:0007669"/>
    <property type="project" value="UniProtKB-KW"/>
</dbReference>
<dbReference type="GO" id="GO:0005524">
    <property type="term" value="F:ATP binding"/>
    <property type="evidence" value="ECO:0007669"/>
    <property type="project" value="UniProtKB-KW"/>
</dbReference>
<keyword evidence="2" id="KW-0067">ATP-binding</keyword>
<dbReference type="InterPro" id="IPR011006">
    <property type="entry name" value="CheY-like_superfamily"/>
</dbReference>
<evidence type="ECO:0000256" key="6">
    <source>
        <dbReference type="ARBA" id="ARBA00023159"/>
    </source>
</evidence>
<dbReference type="PANTHER" id="PTHR32071:SF117">
    <property type="entry name" value="PTS-DEPENDENT DIHYDROXYACETONE KINASE OPERON REGULATORY PROTEIN-RELATED"/>
    <property type="match status" value="1"/>
</dbReference>
<dbReference type="InterPro" id="IPR002197">
    <property type="entry name" value="HTH_Fis"/>
</dbReference>
<keyword evidence="1" id="KW-0547">Nucleotide-binding</keyword>
<organism evidence="12 13">
    <name type="scientific">Roseospira visakhapatnamensis</name>
    <dbReference type="NCBI Taxonomy" id="390880"/>
    <lineage>
        <taxon>Bacteria</taxon>
        <taxon>Pseudomonadati</taxon>
        <taxon>Pseudomonadota</taxon>
        <taxon>Alphaproteobacteria</taxon>
        <taxon>Rhodospirillales</taxon>
        <taxon>Rhodospirillaceae</taxon>
        <taxon>Roseospira</taxon>
    </lineage>
</organism>
<dbReference type="InterPro" id="IPR027417">
    <property type="entry name" value="P-loop_NTPase"/>
</dbReference>
<evidence type="ECO:0000313" key="12">
    <source>
        <dbReference type="EMBL" id="MBB4267664.1"/>
    </source>
</evidence>
<dbReference type="Gene3D" id="1.10.10.60">
    <property type="entry name" value="Homeodomain-like"/>
    <property type="match status" value="1"/>
</dbReference>
<dbReference type="AlphaFoldDB" id="A0A7W6WB42"/>
<comment type="caution">
    <text evidence="12">The sequence shown here is derived from an EMBL/GenBank/DDBJ whole genome shotgun (WGS) entry which is preliminary data.</text>
</comment>
<keyword evidence="4" id="KW-0805">Transcription regulation</keyword>
<dbReference type="InterPro" id="IPR009057">
    <property type="entry name" value="Homeodomain-like_sf"/>
</dbReference>
<name>A0A7W6WB42_9PROT</name>
<dbReference type="SMART" id="SM00382">
    <property type="entry name" value="AAA"/>
    <property type="match status" value="1"/>
</dbReference>
<dbReference type="SUPFAM" id="SSF52540">
    <property type="entry name" value="P-loop containing nucleoside triphosphate hydrolases"/>
    <property type="match status" value="1"/>
</dbReference>
<dbReference type="GO" id="GO:0006355">
    <property type="term" value="P:regulation of DNA-templated transcription"/>
    <property type="evidence" value="ECO:0007669"/>
    <property type="project" value="InterPro"/>
</dbReference>
<evidence type="ECO:0000256" key="3">
    <source>
        <dbReference type="ARBA" id="ARBA00023012"/>
    </source>
</evidence>
<dbReference type="Proteomes" id="UP000554286">
    <property type="component" value="Unassembled WGS sequence"/>
</dbReference>
<evidence type="ECO:0000259" key="11">
    <source>
        <dbReference type="PROSITE" id="PS50110"/>
    </source>
</evidence>
<feature type="modified residue" description="4-aspartylphosphate" evidence="8">
    <location>
        <position position="51"/>
    </location>
</feature>
<dbReference type="FunFam" id="3.40.50.300:FF:000006">
    <property type="entry name" value="DNA-binding transcriptional regulator NtrC"/>
    <property type="match status" value="1"/>
</dbReference>
<keyword evidence="5 12" id="KW-0238">DNA-binding</keyword>
<dbReference type="InterPro" id="IPR025943">
    <property type="entry name" value="Sigma_54_int_dom_ATP-bd_2"/>
</dbReference>
<gene>
    <name evidence="12" type="ORF">GGD89_003311</name>
</gene>
<dbReference type="CDD" id="cd17572">
    <property type="entry name" value="REC_NtrC1-like"/>
    <property type="match status" value="1"/>
</dbReference>
<evidence type="ECO:0000256" key="5">
    <source>
        <dbReference type="ARBA" id="ARBA00023125"/>
    </source>
</evidence>
<dbReference type="Gene3D" id="1.10.8.60">
    <property type="match status" value="1"/>
</dbReference>
<dbReference type="PROSITE" id="PS00676">
    <property type="entry name" value="SIGMA54_INTERACT_2"/>
    <property type="match status" value="1"/>
</dbReference>
<dbReference type="SMART" id="SM00448">
    <property type="entry name" value="REC"/>
    <property type="match status" value="1"/>
</dbReference>
<proteinExistence type="predicted"/>
<evidence type="ECO:0000256" key="4">
    <source>
        <dbReference type="ARBA" id="ARBA00023015"/>
    </source>
</evidence>
<dbReference type="EMBL" id="JACIGK010000031">
    <property type="protein sequence ID" value="MBB4267664.1"/>
    <property type="molecule type" value="Genomic_DNA"/>
</dbReference>
<dbReference type="Pfam" id="PF25601">
    <property type="entry name" value="AAA_lid_14"/>
    <property type="match status" value="1"/>
</dbReference>
<feature type="region of interest" description="Disordered" evidence="9">
    <location>
        <begin position="387"/>
        <end position="419"/>
    </location>
</feature>
<evidence type="ECO:0000256" key="9">
    <source>
        <dbReference type="SAM" id="MobiDB-lite"/>
    </source>
</evidence>
<evidence type="ECO:0000256" key="7">
    <source>
        <dbReference type="ARBA" id="ARBA00023163"/>
    </source>
</evidence>
<reference evidence="12 13" key="1">
    <citation type="submission" date="2020-08" db="EMBL/GenBank/DDBJ databases">
        <title>Genome sequencing of Purple Non-Sulfur Bacteria from various extreme environments.</title>
        <authorList>
            <person name="Mayer M."/>
        </authorList>
    </citation>
    <scope>NUCLEOTIDE SEQUENCE [LARGE SCALE GENOMIC DNA]</scope>
    <source>
        <strain evidence="12 13">JA131</strain>
    </source>
</reference>
<dbReference type="Gene3D" id="3.40.50.2300">
    <property type="match status" value="1"/>
</dbReference>
<dbReference type="Pfam" id="PF00072">
    <property type="entry name" value="Response_reg"/>
    <property type="match status" value="1"/>
</dbReference>
<evidence type="ECO:0000259" key="10">
    <source>
        <dbReference type="PROSITE" id="PS50045"/>
    </source>
</evidence>
<keyword evidence="3" id="KW-0902">Two-component regulatory system</keyword>
<dbReference type="GO" id="GO:0043565">
    <property type="term" value="F:sequence-specific DNA binding"/>
    <property type="evidence" value="ECO:0007669"/>
    <property type="project" value="InterPro"/>
</dbReference>
<dbReference type="RefSeq" id="WP_184047432.1">
    <property type="nucleotide sequence ID" value="NZ_JACIGK010000031.1"/>
</dbReference>
<dbReference type="CDD" id="cd00009">
    <property type="entry name" value="AAA"/>
    <property type="match status" value="1"/>
</dbReference>
<keyword evidence="13" id="KW-1185">Reference proteome</keyword>
<evidence type="ECO:0000256" key="2">
    <source>
        <dbReference type="ARBA" id="ARBA00022840"/>
    </source>
</evidence>
<dbReference type="InterPro" id="IPR025944">
    <property type="entry name" value="Sigma_54_int_dom_CS"/>
</dbReference>
<dbReference type="Gene3D" id="3.40.50.300">
    <property type="entry name" value="P-loop containing nucleotide triphosphate hydrolases"/>
    <property type="match status" value="1"/>
</dbReference>
<evidence type="ECO:0000256" key="8">
    <source>
        <dbReference type="PROSITE-ProRule" id="PRU00169"/>
    </source>
</evidence>
<dbReference type="Pfam" id="PF02954">
    <property type="entry name" value="HTH_8"/>
    <property type="match status" value="1"/>
</dbReference>
<dbReference type="Pfam" id="PF00158">
    <property type="entry name" value="Sigma54_activat"/>
    <property type="match status" value="1"/>
</dbReference>
<dbReference type="SUPFAM" id="SSF46689">
    <property type="entry name" value="Homeodomain-like"/>
    <property type="match status" value="1"/>
</dbReference>
<accession>A0A7W6WB42</accession>
<keyword evidence="7" id="KW-0804">Transcription</keyword>
<protein>
    <submittedName>
        <fullName evidence="12">DNA-binding NtrC family response regulator</fullName>
    </submittedName>
</protein>
<evidence type="ECO:0000313" key="13">
    <source>
        <dbReference type="Proteomes" id="UP000554286"/>
    </source>
</evidence>
<feature type="domain" description="Response regulatory" evidence="11">
    <location>
        <begin position="1"/>
        <end position="116"/>
    </location>
</feature>
<dbReference type="SUPFAM" id="SSF52172">
    <property type="entry name" value="CheY-like"/>
    <property type="match status" value="1"/>
</dbReference>
<feature type="domain" description="Sigma-54 factor interaction" evidence="10">
    <location>
        <begin position="140"/>
        <end position="369"/>
    </location>
</feature>
<dbReference type="PANTHER" id="PTHR32071">
    <property type="entry name" value="TRANSCRIPTIONAL REGULATORY PROTEIN"/>
    <property type="match status" value="1"/>
</dbReference>
<dbReference type="PROSITE" id="PS50045">
    <property type="entry name" value="SIGMA54_INTERACT_4"/>
    <property type="match status" value="1"/>
</dbReference>
<dbReference type="PROSITE" id="PS00688">
    <property type="entry name" value="SIGMA54_INTERACT_3"/>
    <property type="match status" value="1"/>
</dbReference>
<keyword evidence="6" id="KW-0010">Activator</keyword>
<dbReference type="InterPro" id="IPR058031">
    <property type="entry name" value="AAA_lid_NorR"/>
</dbReference>
<dbReference type="InterPro" id="IPR002078">
    <property type="entry name" value="Sigma_54_int"/>
</dbReference>
<dbReference type="InterPro" id="IPR003593">
    <property type="entry name" value="AAA+_ATPase"/>
</dbReference>
<dbReference type="InterPro" id="IPR001789">
    <property type="entry name" value="Sig_transdc_resp-reg_receiver"/>
</dbReference>
<evidence type="ECO:0000256" key="1">
    <source>
        <dbReference type="ARBA" id="ARBA00022741"/>
    </source>
</evidence>